<dbReference type="InterPro" id="IPR050726">
    <property type="entry name" value="mGluR"/>
</dbReference>
<feature type="transmembrane region" description="Helical" evidence="7">
    <location>
        <begin position="707"/>
        <end position="726"/>
    </location>
</feature>
<feature type="domain" description="G-protein coupled receptors family 3 profile" evidence="9">
    <location>
        <begin position="477"/>
        <end position="740"/>
    </location>
</feature>
<sequence>MIYQSNSFRIIFALHLMLSSASCDQANHTAKAFQAGDLILGGLFPVHSYCPNSCHDQCGDLRSRDVVYFTEAMIYAIDEANSNSNILPGISLGFEILDYCSKDVIALEKASNFLPSCSKPQSPPIVGVVGPYSSSVSLQVSNLLGLFKVPHISYGATTPLLSDKNRFKYFVRTVPSDAVRAQALVDLLLKNGTKYVSVVYSDDEFGREGSKYFTQEAEKRGICIGTTKALPQGDTVSTFDEIVKDISQKLNANVIVLFCSKSDISLLFNAVKKLGKQSVFRWLVGGDSSEMSVYLKGNEDMAKNMVLCSPRNEKATHFEKWITENNASRNPWISEMKLQSNRSQLRPENFFDSVNNNKGGPFSGDKYIHSVINSVYTFVNALDEIYKTSCINNTNPISCLQEKSQNRKAMLDIILNVKFETSNGRRIEFDRNGDISAEYDLLRPQKDNSGSSWGLPDFNKTKCLPQPVVNVDPSPSLLLFTVSFSAVGLICTLLVLSIFVTLREHPVIKASSRGLSCVLLIGIMVSYGESFLDLITPDKRVCSLRGYTCLGHVACYAVMFSKTLRVNRLFNSSLRETMNPTFVSTRSQLGLVGFILGLTVVFSTVWGFFTYQNSVLRIYTPEQVVVQCNVTDLCVVITNSFYLTLLALCAVYTFKTRKLPKQFRETKGLALSLYLAATLHLIVLSIICTMDGQSLTRGRAVMLSHPLVASAVLFPIFSPKLYRVIFRKEKLVNKMQRNKTSSVNVAKDDTDGFSLRWSQSTPDLLRRRPDSASNLHLGAFPEYPNRSHAESLATLSDDSRSRATSTDTLRSNLGLLDRSISTGELNRRGEGGARPMCESNSNHSFYSTWL</sequence>
<dbReference type="InterPro" id="IPR001828">
    <property type="entry name" value="ANF_lig-bd_rcpt"/>
</dbReference>
<protein>
    <submittedName>
        <fullName evidence="10">Metabotropic glutamate receptor 7</fullName>
    </submittedName>
</protein>
<dbReference type="EMBL" id="MU825875">
    <property type="protein sequence ID" value="KAJ7386769.1"/>
    <property type="molecule type" value="Genomic_DNA"/>
</dbReference>
<feature type="transmembrane region" description="Helical" evidence="7">
    <location>
        <begin position="544"/>
        <end position="567"/>
    </location>
</feature>
<feature type="transmembrane region" description="Helical" evidence="7">
    <location>
        <begin position="666"/>
        <end position="687"/>
    </location>
</feature>
<feature type="transmembrane region" description="Helical" evidence="7">
    <location>
        <begin position="629"/>
        <end position="654"/>
    </location>
</feature>
<evidence type="ECO:0000256" key="8">
    <source>
        <dbReference type="SAM" id="SignalP"/>
    </source>
</evidence>
<keyword evidence="3 7" id="KW-1133">Transmembrane helix</keyword>
<dbReference type="SUPFAM" id="SSF53822">
    <property type="entry name" value="Periplasmic binding protein-like I"/>
    <property type="match status" value="1"/>
</dbReference>
<organism evidence="10 11">
    <name type="scientific">Desmophyllum pertusum</name>
    <dbReference type="NCBI Taxonomy" id="174260"/>
    <lineage>
        <taxon>Eukaryota</taxon>
        <taxon>Metazoa</taxon>
        <taxon>Cnidaria</taxon>
        <taxon>Anthozoa</taxon>
        <taxon>Hexacorallia</taxon>
        <taxon>Scleractinia</taxon>
        <taxon>Caryophylliina</taxon>
        <taxon>Caryophylliidae</taxon>
        <taxon>Desmophyllum</taxon>
    </lineage>
</organism>
<evidence type="ECO:0000256" key="4">
    <source>
        <dbReference type="ARBA" id="ARBA00023136"/>
    </source>
</evidence>
<evidence type="ECO:0000259" key="9">
    <source>
        <dbReference type="PROSITE" id="PS50259"/>
    </source>
</evidence>
<feature type="chain" id="PRO_5040764626" evidence="8">
    <location>
        <begin position="24"/>
        <end position="850"/>
    </location>
</feature>
<comment type="caution">
    <text evidence="10">The sequence shown here is derived from an EMBL/GenBank/DDBJ whole genome shotgun (WGS) entry which is preliminary data.</text>
</comment>
<keyword evidence="8" id="KW-0732">Signal</keyword>
<keyword evidence="6" id="KW-0325">Glycoprotein</keyword>
<accession>A0A9W9ZVK8</accession>
<evidence type="ECO:0000256" key="6">
    <source>
        <dbReference type="ARBA" id="ARBA00023180"/>
    </source>
</evidence>
<proteinExistence type="predicted"/>
<dbReference type="PRINTS" id="PR00248">
    <property type="entry name" value="GPCRMGR"/>
</dbReference>
<dbReference type="PRINTS" id="PR01176">
    <property type="entry name" value="GABABRECEPTR"/>
</dbReference>
<dbReference type="PROSITE" id="PS50259">
    <property type="entry name" value="G_PROTEIN_RECEP_F3_4"/>
    <property type="match status" value="1"/>
</dbReference>
<dbReference type="AlphaFoldDB" id="A0A9W9ZVK8"/>
<evidence type="ECO:0000313" key="10">
    <source>
        <dbReference type="EMBL" id="KAJ7386769.1"/>
    </source>
</evidence>
<gene>
    <name evidence="10" type="primary">GRM7</name>
    <name evidence="10" type="ORF">OS493_006794</name>
</gene>
<dbReference type="FunFam" id="3.40.50.2300:FF:000145">
    <property type="entry name" value="Glutamate receptor, metabotropic"/>
    <property type="match status" value="1"/>
</dbReference>
<dbReference type="InterPro" id="IPR017978">
    <property type="entry name" value="GPCR_3_C"/>
</dbReference>
<keyword evidence="4 7" id="KW-0472">Membrane</keyword>
<evidence type="ECO:0000256" key="7">
    <source>
        <dbReference type="SAM" id="Phobius"/>
    </source>
</evidence>
<feature type="transmembrane region" description="Helical" evidence="7">
    <location>
        <begin position="477"/>
        <end position="502"/>
    </location>
</feature>
<feature type="signal peptide" evidence="8">
    <location>
        <begin position="1"/>
        <end position="23"/>
    </location>
</feature>
<dbReference type="InterPro" id="IPR000337">
    <property type="entry name" value="GPCR_3"/>
</dbReference>
<dbReference type="InterPro" id="IPR028082">
    <property type="entry name" value="Peripla_BP_I"/>
</dbReference>
<dbReference type="Proteomes" id="UP001163046">
    <property type="component" value="Unassembled WGS sequence"/>
</dbReference>
<dbReference type="GO" id="GO:0004930">
    <property type="term" value="F:G protein-coupled receptor activity"/>
    <property type="evidence" value="ECO:0007669"/>
    <property type="project" value="InterPro"/>
</dbReference>
<name>A0A9W9ZVK8_9CNID</name>
<dbReference type="OrthoDB" id="5984008at2759"/>
<dbReference type="Pfam" id="PF01094">
    <property type="entry name" value="ANF_receptor"/>
    <property type="match status" value="1"/>
</dbReference>
<reference evidence="10" key="1">
    <citation type="submission" date="2023-01" db="EMBL/GenBank/DDBJ databases">
        <title>Genome assembly of the deep-sea coral Lophelia pertusa.</title>
        <authorList>
            <person name="Herrera S."/>
            <person name="Cordes E."/>
        </authorList>
    </citation>
    <scope>NUCLEOTIDE SEQUENCE</scope>
    <source>
        <strain evidence="10">USNM1676648</strain>
        <tissue evidence="10">Polyp</tissue>
    </source>
</reference>
<keyword evidence="5 10" id="KW-0675">Receptor</keyword>
<feature type="transmembrane region" description="Helical" evidence="7">
    <location>
        <begin position="588"/>
        <end position="609"/>
    </location>
</feature>
<keyword evidence="11" id="KW-1185">Reference proteome</keyword>
<feature type="transmembrane region" description="Helical" evidence="7">
    <location>
        <begin position="514"/>
        <end position="532"/>
    </location>
</feature>
<evidence type="ECO:0000256" key="2">
    <source>
        <dbReference type="ARBA" id="ARBA00022692"/>
    </source>
</evidence>
<dbReference type="PANTHER" id="PTHR24060">
    <property type="entry name" value="METABOTROPIC GLUTAMATE RECEPTOR"/>
    <property type="match status" value="1"/>
</dbReference>
<dbReference type="Gene3D" id="3.40.50.2300">
    <property type="match status" value="2"/>
</dbReference>
<comment type="subcellular location">
    <subcellularLocation>
        <location evidence="1">Membrane</location>
        <topology evidence="1">Multi-pass membrane protein</topology>
    </subcellularLocation>
</comment>
<evidence type="ECO:0000256" key="3">
    <source>
        <dbReference type="ARBA" id="ARBA00022989"/>
    </source>
</evidence>
<evidence type="ECO:0000256" key="5">
    <source>
        <dbReference type="ARBA" id="ARBA00023170"/>
    </source>
</evidence>
<evidence type="ECO:0000256" key="1">
    <source>
        <dbReference type="ARBA" id="ARBA00004141"/>
    </source>
</evidence>
<dbReference type="Pfam" id="PF00003">
    <property type="entry name" value="7tm_3"/>
    <property type="match status" value="1"/>
</dbReference>
<dbReference type="GO" id="GO:0016020">
    <property type="term" value="C:membrane"/>
    <property type="evidence" value="ECO:0007669"/>
    <property type="project" value="UniProtKB-SubCell"/>
</dbReference>
<evidence type="ECO:0000313" key="11">
    <source>
        <dbReference type="Proteomes" id="UP001163046"/>
    </source>
</evidence>
<keyword evidence="2 7" id="KW-0812">Transmembrane</keyword>